<gene>
    <name evidence="2" type="ORF">UU29_C0003G0057</name>
</gene>
<comment type="caution">
    <text evidence="2">The sequence shown here is derived from an EMBL/GenBank/DDBJ whole genome shotgun (WGS) entry which is preliminary data.</text>
</comment>
<accession>A0A0G0WH53</accession>
<keyword evidence="1" id="KW-0472">Membrane</keyword>
<proteinExistence type="predicted"/>
<reference evidence="2 3" key="1">
    <citation type="journal article" date="2015" name="Nature">
        <title>rRNA introns, odd ribosomes, and small enigmatic genomes across a large radiation of phyla.</title>
        <authorList>
            <person name="Brown C.T."/>
            <person name="Hug L.A."/>
            <person name="Thomas B.C."/>
            <person name="Sharon I."/>
            <person name="Castelle C.J."/>
            <person name="Singh A."/>
            <person name="Wilkins M.J."/>
            <person name="Williams K.H."/>
            <person name="Banfield J.F."/>
        </authorList>
    </citation>
    <scope>NUCLEOTIDE SEQUENCE [LARGE SCALE GENOMIC DNA]</scope>
</reference>
<evidence type="ECO:0000313" key="2">
    <source>
        <dbReference type="EMBL" id="KKR83655.1"/>
    </source>
</evidence>
<feature type="transmembrane region" description="Helical" evidence="1">
    <location>
        <begin position="9"/>
        <end position="26"/>
    </location>
</feature>
<keyword evidence="1" id="KW-1133">Transmembrane helix</keyword>
<dbReference type="AlphaFoldDB" id="A0A0G0WH53"/>
<name>A0A0G0WH53_9BACT</name>
<keyword evidence="1" id="KW-0812">Transmembrane</keyword>
<evidence type="ECO:0000313" key="3">
    <source>
        <dbReference type="Proteomes" id="UP000034601"/>
    </source>
</evidence>
<dbReference type="EMBL" id="LCAB01000003">
    <property type="protein sequence ID" value="KKR83655.1"/>
    <property type="molecule type" value="Genomic_DNA"/>
</dbReference>
<evidence type="ECO:0000256" key="1">
    <source>
        <dbReference type="SAM" id="Phobius"/>
    </source>
</evidence>
<dbReference type="Proteomes" id="UP000034601">
    <property type="component" value="Unassembled WGS sequence"/>
</dbReference>
<feature type="transmembrane region" description="Helical" evidence="1">
    <location>
        <begin position="32"/>
        <end position="50"/>
    </location>
</feature>
<protein>
    <submittedName>
        <fullName evidence="2">Uncharacterized protein</fullName>
    </submittedName>
</protein>
<organism evidence="2 3">
    <name type="scientific">Candidatus Daviesbacteria bacterium GW2011_GWA2_40_9</name>
    <dbReference type="NCBI Taxonomy" id="1618424"/>
    <lineage>
        <taxon>Bacteria</taxon>
        <taxon>Candidatus Daviesiibacteriota</taxon>
    </lineage>
</organism>
<sequence length="109" mass="13024">MFGEILKKSWWNYLLELIIAIILINWDLKIFLIYAYLLIVFKIDVAVNFLRKLIRVFHVSNEVKLISLQRKLKVKDEETQDIIKETEDNLTEEQLTQLKKDITDLMKGN</sequence>